<protein>
    <submittedName>
        <fullName evidence="1">Uncharacterized protein</fullName>
    </submittedName>
</protein>
<organism evidence="1 2">
    <name type="scientific">Xylaria flabelliformis</name>
    <dbReference type="NCBI Taxonomy" id="2512241"/>
    <lineage>
        <taxon>Eukaryota</taxon>
        <taxon>Fungi</taxon>
        <taxon>Dikarya</taxon>
        <taxon>Ascomycota</taxon>
        <taxon>Pezizomycotina</taxon>
        <taxon>Sordariomycetes</taxon>
        <taxon>Xylariomycetidae</taxon>
        <taxon>Xylariales</taxon>
        <taxon>Xylariaceae</taxon>
        <taxon>Xylaria</taxon>
    </lineage>
</organism>
<reference evidence="2" key="1">
    <citation type="submission" date="2019-06" db="EMBL/GenBank/DDBJ databases">
        <title>Draft genome sequence of the griseofulvin-producing fungus Xylaria cubensis strain G536.</title>
        <authorList>
            <person name="Mead M.E."/>
            <person name="Raja H.A."/>
            <person name="Steenwyk J.L."/>
            <person name="Knowles S.L."/>
            <person name="Oberlies N.H."/>
            <person name="Rokas A."/>
        </authorList>
    </citation>
    <scope>NUCLEOTIDE SEQUENCE [LARGE SCALE GENOMIC DNA]</scope>
    <source>
        <strain evidence="2">G536</strain>
    </source>
</reference>
<evidence type="ECO:0000313" key="1">
    <source>
        <dbReference type="EMBL" id="TRX98756.1"/>
    </source>
</evidence>
<dbReference type="OrthoDB" id="10485393at2759"/>
<proteinExistence type="predicted"/>
<sequence>MELLQEYLTPDCLNLVPVARPSVQSTAKLVSLGPSHTSIDGYRKSKVLIPARIRMTGPTTLSKNQTRVDYEADS</sequence>
<gene>
    <name evidence="1" type="ORF">FHL15_000098</name>
</gene>
<comment type="caution">
    <text evidence="1">The sequence shown here is derived from an EMBL/GenBank/DDBJ whole genome shotgun (WGS) entry which is preliminary data.</text>
</comment>
<keyword evidence="2" id="KW-1185">Reference proteome</keyword>
<dbReference type="Proteomes" id="UP000319160">
    <property type="component" value="Unassembled WGS sequence"/>
</dbReference>
<evidence type="ECO:0000313" key="2">
    <source>
        <dbReference type="Proteomes" id="UP000319160"/>
    </source>
</evidence>
<dbReference type="EMBL" id="VFLP01000001">
    <property type="protein sequence ID" value="TRX98756.1"/>
    <property type="molecule type" value="Genomic_DNA"/>
</dbReference>
<accession>A0A553IF08</accession>
<dbReference type="AlphaFoldDB" id="A0A553IF08"/>
<name>A0A553IF08_9PEZI</name>